<dbReference type="EC" id="2.7.11.1" evidence="2"/>
<feature type="domain" description="PrkA AAA" evidence="1">
    <location>
        <begin position="144"/>
        <end position="505"/>
    </location>
</feature>
<dbReference type="NCBIfam" id="NF011999">
    <property type="entry name" value="PRK15455.1"/>
    <property type="match status" value="1"/>
</dbReference>
<dbReference type="SMART" id="SM00763">
    <property type="entry name" value="AAA_PrkA"/>
    <property type="match status" value="1"/>
</dbReference>
<proteinExistence type="predicted"/>
<keyword evidence="3" id="KW-1185">Reference proteome</keyword>
<dbReference type="eggNOG" id="COG2766">
    <property type="taxonomic scope" value="Bacteria"/>
</dbReference>
<dbReference type="Pfam" id="PF08298">
    <property type="entry name" value="AAA_PrkA"/>
    <property type="match status" value="1"/>
</dbReference>
<evidence type="ECO:0000313" key="2">
    <source>
        <dbReference type="EMBL" id="ABI61407.1"/>
    </source>
</evidence>
<name>Q0BUU5_GRABC</name>
<dbReference type="HOGENOM" id="CLU_028588_2_0_5"/>
<dbReference type="InterPro" id="IPR057741">
    <property type="entry name" value="YeaG"/>
</dbReference>
<protein>
    <submittedName>
        <fullName evidence="2">Serine/threonine protein kinase PrkA</fullName>
        <ecNumber evidence="2">2.7.11.1</ecNumber>
    </submittedName>
</protein>
<evidence type="ECO:0000313" key="3">
    <source>
        <dbReference type="Proteomes" id="UP000001963"/>
    </source>
</evidence>
<reference evidence="2 3" key="1">
    <citation type="journal article" date="2007" name="J. Bacteriol.">
        <title>Genome sequence analysis of the emerging human pathogenic acetic acid bacterium Granulibacter bethesdensis.</title>
        <authorList>
            <person name="Greenberg D.E."/>
            <person name="Porcella S.F."/>
            <person name="Zelazny A.M."/>
            <person name="Virtaneva K."/>
            <person name="Sturdevant D.E."/>
            <person name="Kupko J.J.III."/>
            <person name="Barbian K.D."/>
            <person name="Babar A."/>
            <person name="Dorward D.W."/>
            <person name="Holland S.M."/>
        </authorList>
    </citation>
    <scope>NUCLEOTIDE SEQUENCE [LARGE SCALE GENOMIC DNA]</scope>
    <source>
        <strain evidence="3">ATCC BAA-1260 / CGDNIH1</strain>
    </source>
</reference>
<accession>Q0BUU5</accession>
<keyword evidence="2" id="KW-0418">Kinase</keyword>
<dbReference type="GO" id="GO:0004674">
    <property type="term" value="F:protein serine/threonine kinase activity"/>
    <property type="evidence" value="ECO:0007669"/>
    <property type="project" value="UniProtKB-KW"/>
</dbReference>
<dbReference type="InterPro" id="IPR010650">
    <property type="entry name" value="PrkA_C"/>
</dbReference>
<sequence>MFQKFHDAGRSGGPSVQEFGGAALTGAIILQAQKSLFFLLPPLLQDRPRSHIWDVEVQPAPSGTETCAIVADDVWRFGIAVFCIPFPPTGYGISGRLIPDGLHSPTRERRTVTRNVTEPPFMSLLDDLFSKSRHTYETRREVDMSLSEYLSLCRDKPDTYATAAERMVKAIGEPDVIDTSRDARLGRVFMNRTIKVYPTFAEFYGMEETIERIVNFFRYAAQGLEERKQILYLLGPVGGGKSSLAERLKALMEQEPIYVLKAGTAISPVFESPLGLFDPEAMGPLLEDKFAIPRRRLTGLLSPWALKRLDEFDGNIDRFRVAKLYPSRLRQIGVAKTEPGDENNQDISSMVGKVDIRMLEHFSQNDPDAYSFSGGLNRATQGMLEFVEMFKAPIKMLHPLLTATQEGNYVGTENIGAIPFQGVILAHSNESEWQSFRNNKNNEAFIDRICVIKVPYCLRVTEEEKIYDKLIRNSDLASSPCAPGTLEMLARCAVLSRLTPPASGSLFSKLRVYDGESLKETDPHAKSVQEYRDAAGLDEGMDGISTRFAFKVLSATFNHDTQEVAADPVHLMYVLEQSIRREQLAQDTEKRYLEFIKAELAPRYAEFIGHEVQKAYLESYNDYGQNLFDRYVDYADAWIEHQDFKDPDTGQMMDRELLNQELTKIEKPAGIANPKDFRNEVVKFSLRARANHGGRNPSWTSYEKIREVIERRMFSQVEDLLPVISFGSKKEAETEKKHTEFVQRMMSRGYTERQVRRLVEWYMRTKQAG</sequence>
<organism evidence="2 3">
    <name type="scientific">Granulibacter bethesdensis (strain ATCC BAA-1260 / CGDNIH1)</name>
    <dbReference type="NCBI Taxonomy" id="391165"/>
    <lineage>
        <taxon>Bacteria</taxon>
        <taxon>Pseudomonadati</taxon>
        <taxon>Pseudomonadota</taxon>
        <taxon>Alphaproteobacteria</taxon>
        <taxon>Acetobacterales</taxon>
        <taxon>Acetobacteraceae</taxon>
        <taxon>Granulibacter</taxon>
    </lineage>
</organism>
<keyword evidence="2" id="KW-0723">Serine/threonine-protein kinase</keyword>
<evidence type="ECO:0000259" key="1">
    <source>
        <dbReference type="SMART" id="SM00763"/>
    </source>
</evidence>
<dbReference type="Pfam" id="PF06798">
    <property type="entry name" value="PrkA"/>
    <property type="match status" value="1"/>
</dbReference>
<dbReference type="PANTHER" id="PTHR30267:SF2">
    <property type="entry name" value="PROTEIN PRKA"/>
    <property type="match status" value="1"/>
</dbReference>
<dbReference type="KEGG" id="gbe:GbCGDNIH1_0509"/>
<keyword evidence="2" id="KW-0808">Transferase</keyword>
<dbReference type="InterPro" id="IPR013153">
    <property type="entry name" value="Prk_AAA"/>
</dbReference>
<dbReference type="STRING" id="391165.GbCGDNIH1_0509"/>
<gene>
    <name evidence="2" type="ordered locus">GbCGDNIH1_0509</name>
</gene>
<dbReference type="AlphaFoldDB" id="Q0BUU5"/>
<dbReference type="Proteomes" id="UP000001963">
    <property type="component" value="Chromosome"/>
</dbReference>
<dbReference type="SUPFAM" id="SSF52540">
    <property type="entry name" value="P-loop containing nucleoside triphosphate hydrolases"/>
    <property type="match status" value="1"/>
</dbReference>
<dbReference type="InterPro" id="IPR027417">
    <property type="entry name" value="P-loop_NTPase"/>
</dbReference>
<dbReference type="EMBL" id="CP000394">
    <property type="protein sequence ID" value="ABI61407.1"/>
    <property type="molecule type" value="Genomic_DNA"/>
</dbReference>
<dbReference type="PANTHER" id="PTHR30267">
    <property type="entry name" value="PROTEIN KINASE PRKA"/>
    <property type="match status" value="1"/>
</dbReference>